<dbReference type="Proteomes" id="UP001225134">
    <property type="component" value="Unassembled WGS sequence"/>
</dbReference>
<dbReference type="RefSeq" id="WP_285153654.1">
    <property type="nucleotide sequence ID" value="NZ_JASSPP010000016.1"/>
</dbReference>
<protein>
    <submittedName>
        <fullName evidence="1">Uncharacterized protein</fullName>
    </submittedName>
</protein>
<sequence length="218" mass="26725">MSFYTKEELILKNYDELYKIAVDERLINLFSKDRTKQELIELILEYREDKYDKKIVDLDLESFQKLQEIIDEHLVIIEKQVMDIEVPRKIIIYQDILFNKEIDEYHILISKNLDINTDFVLLTGKNLYIYCIFSLKLDIEYRSDKYLKYIFSNKYVERFDFDKEFCEDVKLIFFNNQMANLLMEVYKFRQTQYIPEKIYCYSVKILEIKVKKNSDFFL</sequence>
<keyword evidence="2" id="KW-1185">Reference proteome</keyword>
<accession>A0ABT7HL09</accession>
<reference evidence="1 2" key="1">
    <citation type="submission" date="2023-06" db="EMBL/GenBank/DDBJ databases">
        <title>Antibody response to the Sneathia vaginalis cytopathogenic toxin A during pregnancy.</title>
        <authorList>
            <person name="Mccoy Z.T."/>
            <person name="Serrano M.G."/>
            <person name="Spaine K."/>
            <person name="Edwards D.J."/>
            <person name="Buck G.A."/>
            <person name="Jefferson K."/>
        </authorList>
    </citation>
    <scope>NUCLEOTIDE SEQUENCE [LARGE SCALE GENOMIC DNA]</scope>
    <source>
        <strain evidence="1 2">CCUG 42621</strain>
    </source>
</reference>
<gene>
    <name evidence="1" type="ORF">QQA45_06975</name>
</gene>
<name>A0ABT7HL09_9FUSO</name>
<evidence type="ECO:0000313" key="2">
    <source>
        <dbReference type="Proteomes" id="UP001225134"/>
    </source>
</evidence>
<comment type="caution">
    <text evidence="1">The sequence shown here is derived from an EMBL/GenBank/DDBJ whole genome shotgun (WGS) entry which is preliminary data.</text>
</comment>
<organism evidence="1 2">
    <name type="scientific">Sneathia sanguinegens</name>
    <dbReference type="NCBI Taxonomy" id="40543"/>
    <lineage>
        <taxon>Bacteria</taxon>
        <taxon>Fusobacteriati</taxon>
        <taxon>Fusobacteriota</taxon>
        <taxon>Fusobacteriia</taxon>
        <taxon>Fusobacteriales</taxon>
        <taxon>Leptotrichiaceae</taxon>
        <taxon>Sneathia</taxon>
    </lineage>
</organism>
<dbReference type="EMBL" id="JASSPP010000016">
    <property type="protein sequence ID" value="MDK9581221.1"/>
    <property type="molecule type" value="Genomic_DNA"/>
</dbReference>
<proteinExistence type="predicted"/>
<evidence type="ECO:0000313" key="1">
    <source>
        <dbReference type="EMBL" id="MDK9581221.1"/>
    </source>
</evidence>